<organism evidence="1 2">
    <name type="scientific">Lentilactobacillus rapi DSM 19907 = JCM 15042</name>
    <dbReference type="NCBI Taxonomy" id="1423795"/>
    <lineage>
        <taxon>Bacteria</taxon>
        <taxon>Bacillati</taxon>
        <taxon>Bacillota</taxon>
        <taxon>Bacilli</taxon>
        <taxon>Lactobacillales</taxon>
        <taxon>Lactobacillaceae</taxon>
        <taxon>Lentilactobacillus</taxon>
    </lineage>
</organism>
<gene>
    <name evidence="1" type="ORF">FD12_GL002659</name>
</gene>
<name>A0ABR5PCV9_9LACO</name>
<keyword evidence="2" id="KW-1185">Reference proteome</keyword>
<dbReference type="Proteomes" id="UP000051977">
    <property type="component" value="Unassembled WGS sequence"/>
</dbReference>
<accession>A0ABR5PCV9</accession>
<evidence type="ECO:0008006" key="3">
    <source>
        <dbReference type="Google" id="ProtNLM"/>
    </source>
</evidence>
<evidence type="ECO:0000313" key="1">
    <source>
        <dbReference type="EMBL" id="KRL16706.1"/>
    </source>
</evidence>
<sequence length="116" mass="14000">MWKPLININDIKKIIIDIQKRRNYWKLSTRRKNLLTLTELGITQNIAFDLIYNHLEWRDYVSGPQLDDHAIPGNIWVFGLTINDYPCYLKFQDRPNGIVMWISFHKADYSLRFPYR</sequence>
<comment type="caution">
    <text evidence="1">The sequence shown here is derived from an EMBL/GenBank/DDBJ whole genome shotgun (WGS) entry which is preliminary data.</text>
</comment>
<protein>
    <recommendedName>
        <fullName evidence="3">Type II toxin-antitoxin system MqsR family toxin</fullName>
    </recommendedName>
</protein>
<proteinExistence type="predicted"/>
<evidence type="ECO:0000313" key="2">
    <source>
        <dbReference type="Proteomes" id="UP000051977"/>
    </source>
</evidence>
<dbReference type="EMBL" id="AZEI01000062">
    <property type="protein sequence ID" value="KRL16706.1"/>
    <property type="molecule type" value="Genomic_DNA"/>
</dbReference>
<reference evidence="1 2" key="1">
    <citation type="journal article" date="2015" name="Genome Announc.">
        <title>Expanding the biotechnology potential of lactobacilli through comparative genomics of 213 strains and associated genera.</title>
        <authorList>
            <person name="Sun Z."/>
            <person name="Harris H.M."/>
            <person name="McCann A."/>
            <person name="Guo C."/>
            <person name="Argimon S."/>
            <person name="Zhang W."/>
            <person name="Yang X."/>
            <person name="Jeffery I.B."/>
            <person name="Cooney J.C."/>
            <person name="Kagawa T.F."/>
            <person name="Liu W."/>
            <person name="Song Y."/>
            <person name="Salvetti E."/>
            <person name="Wrobel A."/>
            <person name="Rasinkangas P."/>
            <person name="Parkhill J."/>
            <person name="Rea M.C."/>
            <person name="O'Sullivan O."/>
            <person name="Ritari J."/>
            <person name="Douillard F.P."/>
            <person name="Paul Ross R."/>
            <person name="Yang R."/>
            <person name="Briner A.E."/>
            <person name="Felis G.E."/>
            <person name="de Vos W.M."/>
            <person name="Barrangou R."/>
            <person name="Klaenhammer T.R."/>
            <person name="Caufield P.W."/>
            <person name="Cui Y."/>
            <person name="Zhang H."/>
            <person name="O'Toole P.W."/>
        </authorList>
    </citation>
    <scope>NUCLEOTIDE SEQUENCE [LARGE SCALE GENOMIC DNA]</scope>
    <source>
        <strain evidence="1 2">DSM 19907</strain>
    </source>
</reference>